<name>A0A160TCW5_9ZZZZ</name>
<accession>A0A160TCW5</accession>
<dbReference type="NCBIfam" id="TIGR03558">
    <property type="entry name" value="oxido_grp_1"/>
    <property type="match status" value="1"/>
</dbReference>
<protein>
    <submittedName>
        <fullName evidence="3">Bacterial luciferase family protein</fullName>
    </submittedName>
</protein>
<evidence type="ECO:0000313" key="3">
    <source>
        <dbReference type="EMBL" id="CUS41663.1"/>
    </source>
</evidence>
<dbReference type="PANTHER" id="PTHR30137">
    <property type="entry name" value="LUCIFERASE-LIKE MONOOXYGENASE"/>
    <property type="match status" value="1"/>
</dbReference>
<dbReference type="FunFam" id="3.20.20.30:FF:000002">
    <property type="entry name" value="LLM class flavin-dependent oxidoreductase"/>
    <property type="match status" value="1"/>
</dbReference>
<dbReference type="CDD" id="cd00347">
    <property type="entry name" value="Flavin_utilizing_monoxygenases"/>
    <property type="match status" value="2"/>
</dbReference>
<dbReference type="EMBL" id="CZQC01000050">
    <property type="protein sequence ID" value="CUS41663.1"/>
    <property type="molecule type" value="Genomic_DNA"/>
</dbReference>
<dbReference type="InterPro" id="IPR036661">
    <property type="entry name" value="Luciferase-like_sf"/>
</dbReference>
<gene>
    <name evidence="3" type="ORF">MGWOODY_Tha2182</name>
</gene>
<dbReference type="PANTHER" id="PTHR30137:SF6">
    <property type="entry name" value="LUCIFERASE-LIKE MONOOXYGENASE"/>
    <property type="match status" value="1"/>
</dbReference>
<reference evidence="3" key="1">
    <citation type="submission" date="2015-10" db="EMBL/GenBank/DDBJ databases">
        <authorList>
            <person name="Gilbert D.G."/>
        </authorList>
    </citation>
    <scope>NUCLEOTIDE SEQUENCE</scope>
</reference>
<comment type="similarity">
    <text evidence="1">To bacterial alkanal monooxygenase alpha and beta chains.</text>
</comment>
<dbReference type="AlphaFoldDB" id="A0A160TCW5"/>
<feature type="domain" description="Luciferase-like" evidence="2">
    <location>
        <begin position="9"/>
        <end position="246"/>
    </location>
</feature>
<dbReference type="InterPro" id="IPR050766">
    <property type="entry name" value="Bact_Lucif_Oxidored"/>
</dbReference>
<dbReference type="GO" id="GO:0005829">
    <property type="term" value="C:cytosol"/>
    <property type="evidence" value="ECO:0007669"/>
    <property type="project" value="TreeGrafter"/>
</dbReference>
<dbReference type="Pfam" id="PF00296">
    <property type="entry name" value="Bac_luciferase"/>
    <property type="match status" value="1"/>
</dbReference>
<organism evidence="3">
    <name type="scientific">hydrothermal vent metagenome</name>
    <dbReference type="NCBI Taxonomy" id="652676"/>
    <lineage>
        <taxon>unclassified sequences</taxon>
        <taxon>metagenomes</taxon>
        <taxon>ecological metagenomes</taxon>
    </lineage>
</organism>
<sequence>MSVLEKMPFSLLELASVPTGSDIPATLLELRRYAQHADTLGFTRLWLAEHHNMEGIASSATSVLISDLAAHTEVMRIGSGGIMLPNHPPLVVAEQFGTLASLYPDRIDLGLGRAPGTDPLTSRALYRDERRADNFPEEVAELQRLLGKDVDASLGKAHAYPGRDTNVPIWILGSSLFSAQLAAKRGLPYAFAGHFAPALAEEALSLYRRLFKPSATLQRPYAILCLPLILADTDEEARYLSTSSQQRVLALMYGKPLYLPPPVTDMDLHWDFASKRQVENFLALAVVGSPTTVSFKLQTILKQFEVDELMFTNDIYDRSKRLQALSLLNGLDVSN</sequence>
<dbReference type="InterPro" id="IPR011251">
    <property type="entry name" value="Luciferase-like_dom"/>
</dbReference>
<dbReference type="GO" id="GO:0016705">
    <property type="term" value="F:oxidoreductase activity, acting on paired donors, with incorporation or reduction of molecular oxygen"/>
    <property type="evidence" value="ECO:0007669"/>
    <property type="project" value="InterPro"/>
</dbReference>
<dbReference type="InterPro" id="IPR019949">
    <property type="entry name" value="CmoO-like"/>
</dbReference>
<evidence type="ECO:0000256" key="1">
    <source>
        <dbReference type="ARBA" id="ARBA00007789"/>
    </source>
</evidence>
<proteinExistence type="predicted"/>
<dbReference type="Gene3D" id="3.20.20.30">
    <property type="entry name" value="Luciferase-like domain"/>
    <property type="match status" value="1"/>
</dbReference>
<dbReference type="SUPFAM" id="SSF51679">
    <property type="entry name" value="Bacterial luciferase-like"/>
    <property type="match status" value="1"/>
</dbReference>
<evidence type="ECO:0000259" key="2">
    <source>
        <dbReference type="Pfam" id="PF00296"/>
    </source>
</evidence>